<dbReference type="InterPro" id="IPR013083">
    <property type="entry name" value="Znf_RING/FYVE/PHD"/>
</dbReference>
<evidence type="ECO:0000259" key="3">
    <source>
        <dbReference type="PROSITE" id="PS51698"/>
    </source>
</evidence>
<dbReference type="InterPro" id="IPR052085">
    <property type="entry name" value="WD-SAM-U-box"/>
</dbReference>
<dbReference type="EMBL" id="CAJNDS010000519">
    <property type="protein sequence ID" value="CAE7214479.1"/>
    <property type="molecule type" value="Genomic_DNA"/>
</dbReference>
<comment type="caution">
    <text evidence="4">The sequence shown here is derived from an EMBL/GenBank/DDBJ whole genome shotgun (WGS) entry which is preliminary data.</text>
</comment>
<accession>A0A812K2P3</accession>
<dbReference type="Proteomes" id="UP000604046">
    <property type="component" value="Unassembled WGS sequence"/>
</dbReference>
<sequence>MSSAPVKRKAEDILDDKFFAIWNMSRDGVPVNKIAAYFGLSTDEVVAGLGKRPRASPASQETGNISPAGEISEEGTESLVNRLLTDPEEFVCPILHTLMEHPVVAEDGFTYEHSAILEALQRRGFSPTTNTPIGNKVIPNQLQKTAITSYKEKTVQEILSVASSLTSAHALQLLERAEAFVRSSLPCRTARRQLARLLQVKANLPADLRGTAVKDLLGVLVNDSDDDATREFLSNFEDWDVMAHLDSCSDQDIARFQEVARASPMLLCHESLDKLLARRLAAKLQHEGGAASLWLHVQKLASDEDRSDQWMNAAALVLSAAHEKIKCNLADLSEDLLTAATEFLRDPARAVTEAERVYGCDLGLKHATGRLSATLAAVLLERARRCDSASQDREDFLAEAWTSDSSNHEVRGGLLKLLLIKLEAGGPLEKEGILLELFFAQHRRVPDRWLSTLPLADASLQTLGPRNCMTLAEQLAEASRRVHAAKIAVFAAKAFDDAGDKDAAQKAYIRAYDMDRTNQDASHGVVESCCATRETCLNLQREIVAMRNGLEEERKKRESFETTNQELRLKLEAKQQEHESTLASYQKRIERLEGFMKPQNSKGFSKGLAFRV</sequence>
<dbReference type="PANTHER" id="PTHR46573">
    <property type="entry name" value="WD REPEAT, SAM AND U-BOX DOMAIN-CONTAINING PROTEIN 1"/>
    <property type="match status" value="1"/>
</dbReference>
<protein>
    <recommendedName>
        <fullName evidence="3">U-box domain-containing protein</fullName>
    </recommendedName>
</protein>
<organism evidence="4 5">
    <name type="scientific">Symbiodinium natans</name>
    <dbReference type="NCBI Taxonomy" id="878477"/>
    <lineage>
        <taxon>Eukaryota</taxon>
        <taxon>Sar</taxon>
        <taxon>Alveolata</taxon>
        <taxon>Dinophyceae</taxon>
        <taxon>Suessiales</taxon>
        <taxon>Symbiodiniaceae</taxon>
        <taxon>Symbiodinium</taxon>
    </lineage>
</organism>
<dbReference type="SMART" id="SM00504">
    <property type="entry name" value="Ubox"/>
    <property type="match status" value="1"/>
</dbReference>
<dbReference type="CDD" id="cd16655">
    <property type="entry name" value="RING-Ubox_WDSUB1-like"/>
    <property type="match status" value="1"/>
</dbReference>
<dbReference type="Pfam" id="PF04564">
    <property type="entry name" value="U-box"/>
    <property type="match status" value="1"/>
</dbReference>
<keyword evidence="1" id="KW-0175">Coiled coil</keyword>
<feature type="region of interest" description="Disordered" evidence="2">
    <location>
        <begin position="51"/>
        <end position="76"/>
    </location>
</feature>
<feature type="domain" description="U-box" evidence="3">
    <location>
        <begin position="85"/>
        <end position="157"/>
    </location>
</feature>
<dbReference type="Gene3D" id="3.30.40.10">
    <property type="entry name" value="Zinc/RING finger domain, C3HC4 (zinc finger)"/>
    <property type="match status" value="1"/>
</dbReference>
<dbReference type="GO" id="GO:0004842">
    <property type="term" value="F:ubiquitin-protein transferase activity"/>
    <property type="evidence" value="ECO:0007669"/>
    <property type="project" value="InterPro"/>
</dbReference>
<evidence type="ECO:0000313" key="5">
    <source>
        <dbReference type="Proteomes" id="UP000604046"/>
    </source>
</evidence>
<dbReference type="OrthoDB" id="410170at2759"/>
<evidence type="ECO:0000313" key="4">
    <source>
        <dbReference type="EMBL" id="CAE7214479.1"/>
    </source>
</evidence>
<evidence type="ECO:0000256" key="2">
    <source>
        <dbReference type="SAM" id="MobiDB-lite"/>
    </source>
</evidence>
<evidence type="ECO:0000256" key="1">
    <source>
        <dbReference type="SAM" id="Coils"/>
    </source>
</evidence>
<proteinExistence type="predicted"/>
<gene>
    <name evidence="4" type="ORF">SNAT2548_LOCUS7445</name>
</gene>
<name>A0A812K2P3_9DINO</name>
<dbReference type="InterPro" id="IPR003613">
    <property type="entry name" value="Ubox_domain"/>
</dbReference>
<dbReference type="SUPFAM" id="SSF57850">
    <property type="entry name" value="RING/U-box"/>
    <property type="match status" value="1"/>
</dbReference>
<dbReference type="PROSITE" id="PS51698">
    <property type="entry name" value="U_BOX"/>
    <property type="match status" value="1"/>
</dbReference>
<dbReference type="GO" id="GO:0016567">
    <property type="term" value="P:protein ubiquitination"/>
    <property type="evidence" value="ECO:0007669"/>
    <property type="project" value="InterPro"/>
</dbReference>
<dbReference type="PANTHER" id="PTHR46573:SF1">
    <property type="entry name" value="WD REPEAT, SAM AND U-BOX DOMAIN-CONTAINING PROTEIN 1"/>
    <property type="match status" value="1"/>
</dbReference>
<keyword evidence="5" id="KW-1185">Reference proteome</keyword>
<feature type="coiled-coil region" evidence="1">
    <location>
        <begin position="536"/>
        <end position="588"/>
    </location>
</feature>
<dbReference type="AlphaFoldDB" id="A0A812K2P3"/>
<reference evidence="4" key="1">
    <citation type="submission" date="2021-02" db="EMBL/GenBank/DDBJ databases">
        <authorList>
            <person name="Dougan E. K."/>
            <person name="Rhodes N."/>
            <person name="Thang M."/>
            <person name="Chan C."/>
        </authorList>
    </citation>
    <scope>NUCLEOTIDE SEQUENCE</scope>
</reference>